<feature type="compositionally biased region" description="Polar residues" evidence="1">
    <location>
        <begin position="1"/>
        <end position="19"/>
    </location>
</feature>
<evidence type="ECO:0000256" key="1">
    <source>
        <dbReference type="SAM" id="MobiDB-lite"/>
    </source>
</evidence>
<accession>A0A9N9F5M1</accession>
<gene>
    <name evidence="2" type="ORF">DERYTH_LOCUS3368</name>
</gene>
<dbReference type="OrthoDB" id="5430106at2759"/>
<feature type="compositionally biased region" description="Polar residues" evidence="1">
    <location>
        <begin position="219"/>
        <end position="228"/>
    </location>
</feature>
<organism evidence="2 3">
    <name type="scientific">Dentiscutata erythropus</name>
    <dbReference type="NCBI Taxonomy" id="1348616"/>
    <lineage>
        <taxon>Eukaryota</taxon>
        <taxon>Fungi</taxon>
        <taxon>Fungi incertae sedis</taxon>
        <taxon>Mucoromycota</taxon>
        <taxon>Glomeromycotina</taxon>
        <taxon>Glomeromycetes</taxon>
        <taxon>Diversisporales</taxon>
        <taxon>Gigasporaceae</taxon>
        <taxon>Dentiscutata</taxon>
    </lineage>
</organism>
<comment type="caution">
    <text evidence="2">The sequence shown here is derived from an EMBL/GenBank/DDBJ whole genome shotgun (WGS) entry which is preliminary data.</text>
</comment>
<feature type="compositionally biased region" description="Low complexity" evidence="1">
    <location>
        <begin position="181"/>
        <end position="192"/>
    </location>
</feature>
<reference evidence="2" key="1">
    <citation type="submission" date="2021-06" db="EMBL/GenBank/DDBJ databases">
        <authorList>
            <person name="Kallberg Y."/>
            <person name="Tangrot J."/>
            <person name="Rosling A."/>
        </authorList>
    </citation>
    <scope>NUCLEOTIDE SEQUENCE</scope>
    <source>
        <strain evidence="2">MA453B</strain>
    </source>
</reference>
<evidence type="ECO:0000313" key="3">
    <source>
        <dbReference type="Proteomes" id="UP000789405"/>
    </source>
</evidence>
<evidence type="ECO:0000313" key="2">
    <source>
        <dbReference type="EMBL" id="CAG8510646.1"/>
    </source>
</evidence>
<feature type="region of interest" description="Disordered" evidence="1">
    <location>
        <begin position="1"/>
        <end position="60"/>
    </location>
</feature>
<keyword evidence="3" id="KW-1185">Reference proteome</keyword>
<dbReference type="Proteomes" id="UP000789405">
    <property type="component" value="Unassembled WGS sequence"/>
</dbReference>
<sequence length="436" mass="47457">MTSQEEPTITAISPTSTLGTAAASEHQPEIASPTDREIPPLTNFKFPPSPPLPGTADSIPSRVVPKKIFDVSNDDDEVVSNNDLTVESVVPPQDGNLESPDNLDSETYLAETVAKVLGNQTKEQQQLQTEVSESSVKKVLLSSTSNSSPDSTHINNSNINNFNINNNNNNSINNINNSINNISSSASSQQSIQPPPPPITGKNCLSDSISPSTPPNPSNHLNMSQPDSPLTVPISTNDTNDTVTTTTTQPQVTTAPSFKLTKFTISGDSPDTTPTSSPVQRLSDIHCTVGDGSGALPNFSHDFELIPPTLDDSYSSEPLDYCLPPSNNSMSRTQRKLLLQRDSFLADDENYVIHPHNQRRLTKAIERINREHTAISLYRDPMIESLQRAFAKYAQDHPEVLDDDFGANYEDSKEWGILSDQTKSMDQIGSIYGPIS</sequence>
<feature type="region of interest" description="Disordered" evidence="1">
    <location>
        <begin position="181"/>
        <end position="251"/>
    </location>
</feature>
<name>A0A9N9F5M1_9GLOM</name>
<dbReference type="AlphaFoldDB" id="A0A9N9F5M1"/>
<feature type="compositionally biased region" description="Low complexity" evidence="1">
    <location>
        <begin position="236"/>
        <end position="251"/>
    </location>
</feature>
<dbReference type="EMBL" id="CAJVPY010001178">
    <property type="protein sequence ID" value="CAG8510646.1"/>
    <property type="molecule type" value="Genomic_DNA"/>
</dbReference>
<proteinExistence type="predicted"/>
<protein>
    <submittedName>
        <fullName evidence="2">21588_t:CDS:1</fullName>
    </submittedName>
</protein>